<comment type="caution">
    <text evidence="1">The sequence shown here is derived from an EMBL/GenBank/DDBJ whole genome shotgun (WGS) entry which is preliminary data.</text>
</comment>
<evidence type="ECO:0000313" key="1">
    <source>
        <dbReference type="EMBL" id="SPW34458.1"/>
    </source>
</evidence>
<accession>A0A8B4HAS2</accession>
<dbReference type="Proteomes" id="UP000249886">
    <property type="component" value="Unassembled WGS sequence"/>
</dbReference>
<reference evidence="1 2" key="1">
    <citation type="submission" date="2018-06" db="EMBL/GenBank/DDBJ databases">
        <authorList>
            <consortium name="Pathogen Informatics"/>
            <person name="Doyle S."/>
        </authorList>
    </citation>
    <scope>NUCLEOTIDE SEQUENCE [LARGE SCALE GENOMIC DNA]</scope>
    <source>
        <strain evidence="1 2">NCTC10254</strain>
    </source>
</reference>
<dbReference type="EMBL" id="UARK01000036">
    <property type="protein sequence ID" value="SPW34458.1"/>
    <property type="molecule type" value="Genomic_DNA"/>
</dbReference>
<proteinExistence type="predicted"/>
<sequence>MRHAFIPAPIQNLEHLIQSDYANNWWLQACSFGRRQALIMHNYHIYADKYVTRDVITPYASVTNTTMSVISKVTKNAACE</sequence>
<name>A0A8B4HAS2_9CORY</name>
<organism evidence="1 2">
    <name type="scientific">Corynebacterium matruchotii</name>
    <dbReference type="NCBI Taxonomy" id="43768"/>
    <lineage>
        <taxon>Bacteria</taxon>
        <taxon>Bacillati</taxon>
        <taxon>Actinomycetota</taxon>
        <taxon>Actinomycetes</taxon>
        <taxon>Mycobacteriales</taxon>
        <taxon>Corynebacteriaceae</taxon>
        <taxon>Corynebacterium</taxon>
    </lineage>
</organism>
<evidence type="ECO:0000313" key="2">
    <source>
        <dbReference type="Proteomes" id="UP000249886"/>
    </source>
</evidence>
<protein>
    <submittedName>
        <fullName evidence="1">Uncharacterized protein</fullName>
    </submittedName>
</protein>
<dbReference type="AlphaFoldDB" id="A0A8B4HAS2"/>
<gene>
    <name evidence="1" type="ORF">NCTC10254_02617</name>
</gene>